<feature type="compositionally biased region" description="Basic and acidic residues" evidence="1">
    <location>
        <begin position="35"/>
        <end position="45"/>
    </location>
</feature>
<proteinExistence type="predicted"/>
<feature type="region of interest" description="Disordered" evidence="1">
    <location>
        <begin position="24"/>
        <end position="67"/>
    </location>
</feature>
<reference evidence="2 3" key="1">
    <citation type="submission" date="2018-03" db="EMBL/GenBank/DDBJ databases">
        <authorList>
            <person name="Guldener U."/>
        </authorList>
    </citation>
    <scope>NUCLEOTIDE SEQUENCE [LARGE SCALE GENOMIC DNA]</scope>
    <source>
        <strain evidence="2 3">DAOM196992</strain>
    </source>
</reference>
<evidence type="ECO:0000313" key="3">
    <source>
        <dbReference type="Proteomes" id="UP000323386"/>
    </source>
</evidence>
<feature type="compositionally biased region" description="Gly residues" evidence="1">
    <location>
        <begin position="145"/>
        <end position="155"/>
    </location>
</feature>
<evidence type="ECO:0000256" key="1">
    <source>
        <dbReference type="SAM" id="MobiDB-lite"/>
    </source>
</evidence>
<dbReference type="Proteomes" id="UP000323386">
    <property type="component" value="Unassembled WGS sequence"/>
</dbReference>
<feature type="region of interest" description="Disordered" evidence="1">
    <location>
        <begin position="106"/>
        <end position="155"/>
    </location>
</feature>
<dbReference type="AlphaFoldDB" id="A0A5C3F686"/>
<dbReference type="EMBL" id="OOIP01000013">
    <property type="protein sequence ID" value="SPO39177.1"/>
    <property type="molecule type" value="Genomic_DNA"/>
</dbReference>
<sequence>MASSYLAQVTLHLDSRASLRVVRGNKGKTAARAQRHVERRGERSRAMRGPGSTAQAQTSPGLAWRSSVADEDGASACRWRLLPSSLPAEFGWSTVETCWRDMLEAGRGRADESRRAKRSDPRVRSGLLGSLKPGKRLVQLHARTGAGGGLRSTTA</sequence>
<keyword evidence="3" id="KW-1185">Reference proteome</keyword>
<name>A0A5C3F686_9BASI</name>
<gene>
    <name evidence="2" type="ORF">PSFLO_04656</name>
</gene>
<organism evidence="2 3">
    <name type="scientific">Pseudozyma flocculosa</name>
    <dbReference type="NCBI Taxonomy" id="84751"/>
    <lineage>
        <taxon>Eukaryota</taxon>
        <taxon>Fungi</taxon>
        <taxon>Dikarya</taxon>
        <taxon>Basidiomycota</taxon>
        <taxon>Ustilaginomycotina</taxon>
        <taxon>Ustilaginomycetes</taxon>
        <taxon>Ustilaginales</taxon>
        <taxon>Ustilaginaceae</taxon>
        <taxon>Pseudozyma</taxon>
    </lineage>
</organism>
<protein>
    <submittedName>
        <fullName evidence="2">Uncharacterized protein</fullName>
    </submittedName>
</protein>
<feature type="compositionally biased region" description="Basic and acidic residues" evidence="1">
    <location>
        <begin position="106"/>
        <end position="123"/>
    </location>
</feature>
<accession>A0A5C3F686</accession>
<evidence type="ECO:0000313" key="2">
    <source>
        <dbReference type="EMBL" id="SPO39177.1"/>
    </source>
</evidence>